<keyword evidence="1" id="KW-1133">Transmembrane helix</keyword>
<accession>A0A177DDQ2</accession>
<dbReference type="AlphaFoldDB" id="A0A177DDQ2"/>
<gene>
    <name evidence="2" type="ORF">CC77DRAFT_287457</name>
</gene>
<reference evidence="2 3" key="1">
    <citation type="submission" date="2016-05" db="EMBL/GenBank/DDBJ databases">
        <title>Comparative analysis of secretome profiles of manganese(II)-oxidizing ascomycete fungi.</title>
        <authorList>
            <consortium name="DOE Joint Genome Institute"/>
            <person name="Zeiner C.A."/>
            <person name="Purvine S.O."/>
            <person name="Zink E.M."/>
            <person name="Wu S."/>
            <person name="Pasa-Tolic L."/>
            <person name="Chaput D.L."/>
            <person name="Haridas S."/>
            <person name="Grigoriev I.V."/>
            <person name="Santelli C.M."/>
            <person name="Hansel C.M."/>
        </authorList>
    </citation>
    <scope>NUCLEOTIDE SEQUENCE [LARGE SCALE GENOMIC DNA]</scope>
    <source>
        <strain evidence="2 3">SRC1lrK2f</strain>
    </source>
</reference>
<evidence type="ECO:0000313" key="3">
    <source>
        <dbReference type="Proteomes" id="UP000077248"/>
    </source>
</evidence>
<evidence type="ECO:0000256" key="1">
    <source>
        <dbReference type="SAM" id="Phobius"/>
    </source>
</evidence>
<keyword evidence="1" id="KW-0812">Transmembrane</keyword>
<keyword evidence="1" id="KW-0472">Membrane</keyword>
<dbReference type="GeneID" id="29116653"/>
<dbReference type="KEGG" id="aalt:CC77DRAFT_287457"/>
<organism evidence="2 3">
    <name type="scientific">Alternaria alternata</name>
    <name type="common">Alternaria rot fungus</name>
    <name type="synonym">Torula alternata</name>
    <dbReference type="NCBI Taxonomy" id="5599"/>
    <lineage>
        <taxon>Eukaryota</taxon>
        <taxon>Fungi</taxon>
        <taxon>Dikarya</taxon>
        <taxon>Ascomycota</taxon>
        <taxon>Pezizomycotina</taxon>
        <taxon>Dothideomycetes</taxon>
        <taxon>Pleosporomycetidae</taxon>
        <taxon>Pleosporales</taxon>
        <taxon>Pleosporineae</taxon>
        <taxon>Pleosporaceae</taxon>
        <taxon>Alternaria</taxon>
        <taxon>Alternaria sect. Alternaria</taxon>
        <taxon>Alternaria alternata complex</taxon>
    </lineage>
</organism>
<evidence type="ECO:0000313" key="2">
    <source>
        <dbReference type="EMBL" id="OAG17327.1"/>
    </source>
</evidence>
<feature type="transmembrane region" description="Helical" evidence="1">
    <location>
        <begin position="21"/>
        <end position="41"/>
    </location>
</feature>
<dbReference type="RefSeq" id="XP_018382748.1">
    <property type="nucleotide sequence ID" value="XM_018531059.1"/>
</dbReference>
<dbReference type="Proteomes" id="UP000077248">
    <property type="component" value="Unassembled WGS sequence"/>
</dbReference>
<protein>
    <submittedName>
        <fullName evidence="2">Uncharacterized protein</fullName>
    </submittedName>
</protein>
<proteinExistence type="predicted"/>
<name>A0A177DDQ2_ALTAL</name>
<sequence length="95" mass="10527">MISVGILDGVGSTGSRRRLPLYRLLAVLVVTCLVLITGSHFSHGSHNRQPSDVERRSLFDEPLRLNDSLVSLPRELFSRAADDATWARKVASGRR</sequence>
<keyword evidence="3" id="KW-1185">Reference proteome</keyword>
<dbReference type="EMBL" id="KV441487">
    <property type="protein sequence ID" value="OAG17327.1"/>
    <property type="molecule type" value="Genomic_DNA"/>
</dbReference>
<dbReference type="VEuPathDB" id="FungiDB:CC77DRAFT_287457"/>